<feature type="signal peptide" evidence="1">
    <location>
        <begin position="1"/>
        <end position="18"/>
    </location>
</feature>
<dbReference type="PANTHER" id="PTHR35340:SF10">
    <property type="entry name" value="CYTOPLASMIC PROTEIN"/>
    <property type="match status" value="1"/>
</dbReference>
<accession>A0ABT0PSW5</accession>
<dbReference type="SUPFAM" id="SSF75011">
    <property type="entry name" value="3-carboxy-cis,cis-mucoante lactonizing enzyme"/>
    <property type="match status" value="1"/>
</dbReference>
<feature type="chain" id="PRO_5045956030" evidence="1">
    <location>
        <begin position="19"/>
        <end position="517"/>
    </location>
</feature>
<feature type="domain" description="Arylsulfotransferase N-terminal" evidence="2">
    <location>
        <begin position="42"/>
        <end position="127"/>
    </location>
</feature>
<dbReference type="Gene3D" id="2.60.40.3100">
    <property type="entry name" value="Arylsulphate sulphotransferase monomer, N-terminal domain"/>
    <property type="match status" value="1"/>
</dbReference>
<gene>
    <name evidence="3" type="ORF">M3P19_10650</name>
</gene>
<evidence type="ECO:0000259" key="2">
    <source>
        <dbReference type="Pfam" id="PF17425"/>
    </source>
</evidence>
<dbReference type="EMBL" id="JAMFMA010000002">
    <property type="protein sequence ID" value="MCL6274473.1"/>
    <property type="molecule type" value="Genomic_DNA"/>
</dbReference>
<evidence type="ECO:0000256" key="1">
    <source>
        <dbReference type="SAM" id="SignalP"/>
    </source>
</evidence>
<dbReference type="Pfam" id="PF05935">
    <property type="entry name" value="Arylsulfotrans"/>
    <property type="match status" value="1"/>
</dbReference>
<protein>
    <submittedName>
        <fullName evidence="3">Aryl-sulfate sulfotransferase</fullName>
    </submittedName>
</protein>
<dbReference type="PROSITE" id="PS51257">
    <property type="entry name" value="PROKAR_LIPOPROTEIN"/>
    <property type="match status" value="1"/>
</dbReference>
<keyword evidence="1" id="KW-0732">Signal</keyword>
<dbReference type="RefSeq" id="WP_249657652.1">
    <property type="nucleotide sequence ID" value="NZ_JAMFMA010000002.1"/>
</dbReference>
<organism evidence="3 4">
    <name type="scientific">Flagellimonas spongiicola</name>
    <dbReference type="NCBI Taxonomy" id="2942208"/>
    <lineage>
        <taxon>Bacteria</taxon>
        <taxon>Pseudomonadati</taxon>
        <taxon>Bacteroidota</taxon>
        <taxon>Flavobacteriia</taxon>
        <taxon>Flavobacteriales</taxon>
        <taxon>Flavobacteriaceae</taxon>
        <taxon>Flagellimonas</taxon>
    </lineage>
</organism>
<reference evidence="3 4" key="1">
    <citation type="submission" date="2022-05" db="EMBL/GenBank/DDBJ databases">
        <authorList>
            <person name="Park J.-S."/>
        </authorList>
    </citation>
    <scope>NUCLEOTIDE SEQUENCE [LARGE SCALE GENOMIC DNA]</scope>
    <source>
        <strain evidence="3 4">2012CJ35-5</strain>
    </source>
</reference>
<dbReference type="InterPro" id="IPR010262">
    <property type="entry name" value="Arylsulfotransferase_bact"/>
</dbReference>
<proteinExistence type="predicted"/>
<dbReference type="InterPro" id="IPR035391">
    <property type="entry name" value="Arylsulfotran_N"/>
</dbReference>
<dbReference type="Pfam" id="PF17425">
    <property type="entry name" value="Arylsulfotran_N"/>
    <property type="match status" value="1"/>
</dbReference>
<comment type="caution">
    <text evidence="3">The sequence shown here is derived from an EMBL/GenBank/DDBJ whole genome shotgun (WGS) entry which is preliminary data.</text>
</comment>
<dbReference type="InterPro" id="IPR053143">
    <property type="entry name" value="Arylsulfate_ST"/>
</dbReference>
<dbReference type="PANTHER" id="PTHR35340">
    <property type="entry name" value="PQQ ENZYME REPEAT PROTEIN-RELATED"/>
    <property type="match status" value="1"/>
</dbReference>
<name>A0ABT0PSW5_9FLAO</name>
<sequence length="517" mass="58329">MKSSNLLLLICFALIMYACSSEDPIVADPPIDSELIEELGFTLNPSGYAPLTAVINLETNSSVQVEIEITGKNGASSNLTKRFIGTGTEFELDVLGLYPDHLNTVLVRLLGPSGTNLETQTLEIQTGPLIADMPQITIDTPSNSTNLEFNFVNYFGFVENFRPQRPFIFDQYGEIRWYLNFSIHPQLSNLFYDNGMTRLKNGNLLFGDASTRRLYEIDMLGRVEQSWSLQNYDFHHHVIEKPDGNFLVTVTDTSFSTVEDVIVEVDRQTGQFITIWDLNESLDNTRRAWPTDLANLEFDWFHANSIEYSSNDEQIIVSGRTQGIVKLNSTNEVSYILAPHKDWGTSGSGQDLTQFLLTPLDADDSEITDADVLLGNTNHPDFEWSWYQHSPILLPNGNLMVFDNGDNRNYSNFGPYSRAVEYEIDEVNKTIKQVWTYGKDRGQEAYARIVSKVSYVADNNSILFTPGSSADQGSAAGKVIEVDYNTKTVRFEATIRPPNNVFNISFHNVLRMDLYPN</sequence>
<evidence type="ECO:0000313" key="3">
    <source>
        <dbReference type="EMBL" id="MCL6274473.1"/>
    </source>
</evidence>
<evidence type="ECO:0000313" key="4">
    <source>
        <dbReference type="Proteomes" id="UP001203607"/>
    </source>
</evidence>
<keyword evidence="4" id="KW-1185">Reference proteome</keyword>
<dbReference type="Proteomes" id="UP001203607">
    <property type="component" value="Unassembled WGS sequence"/>
</dbReference>
<dbReference type="InterPro" id="IPR038477">
    <property type="entry name" value="ASST_N_sf"/>
</dbReference>